<dbReference type="AlphaFoldDB" id="A0A0A6PIC5"/>
<dbReference type="Proteomes" id="UP000030428">
    <property type="component" value="Unassembled WGS sequence"/>
</dbReference>
<organism evidence="1 2">
    <name type="scientific">Candidatus Thiomargarita nelsonii</name>
    <dbReference type="NCBI Taxonomy" id="1003181"/>
    <lineage>
        <taxon>Bacteria</taxon>
        <taxon>Pseudomonadati</taxon>
        <taxon>Pseudomonadota</taxon>
        <taxon>Gammaproteobacteria</taxon>
        <taxon>Thiotrichales</taxon>
        <taxon>Thiotrichaceae</taxon>
        <taxon>Thiomargarita</taxon>
    </lineage>
</organism>
<sequence length="95" mass="11200">MIYIEKSKEPSSLKAFIAEQKAILSTIEILNLNAERLKTKRQNFILTLIQSINGFEKEKIEQKIEDYKRKDSLGKLKRFCGVAVYLLEDYLKRKF</sequence>
<accession>A0A0A6PIC5</accession>
<reference evidence="1 2" key="1">
    <citation type="journal article" date="2016" name="Front. Microbiol.">
        <title>Single-Cell (Meta-)Genomics of a Dimorphic Candidatus Thiomargarita nelsonii Reveals Genomic Plasticity.</title>
        <authorList>
            <person name="Flood B.E."/>
            <person name="Fliss P."/>
            <person name="Jones D.S."/>
            <person name="Dick G.J."/>
            <person name="Jain S."/>
            <person name="Kaster A.K."/>
            <person name="Winkel M."/>
            <person name="Mussmann M."/>
            <person name="Bailey J."/>
        </authorList>
    </citation>
    <scope>NUCLEOTIDE SEQUENCE [LARGE SCALE GENOMIC DNA]</scope>
    <source>
        <strain evidence="1">Hydrate Ridge</strain>
    </source>
</reference>
<gene>
    <name evidence="1" type="ORF">PN36_14265</name>
</gene>
<evidence type="ECO:0000313" key="2">
    <source>
        <dbReference type="Proteomes" id="UP000030428"/>
    </source>
</evidence>
<protein>
    <submittedName>
        <fullName evidence="1">Uncharacterized protein</fullName>
    </submittedName>
</protein>
<keyword evidence="2" id="KW-1185">Reference proteome</keyword>
<comment type="caution">
    <text evidence="1">The sequence shown here is derived from an EMBL/GenBank/DDBJ whole genome shotgun (WGS) entry which is preliminary data.</text>
</comment>
<evidence type="ECO:0000313" key="1">
    <source>
        <dbReference type="EMBL" id="KHD08432.1"/>
    </source>
</evidence>
<name>A0A0A6PIC5_9GAMM</name>
<proteinExistence type="predicted"/>
<dbReference type="EMBL" id="JSZA02000048">
    <property type="protein sequence ID" value="KHD08432.1"/>
    <property type="molecule type" value="Genomic_DNA"/>
</dbReference>